<feature type="region of interest" description="Disordered" evidence="1">
    <location>
        <begin position="1"/>
        <end position="28"/>
    </location>
</feature>
<evidence type="ECO:0000256" key="1">
    <source>
        <dbReference type="SAM" id="MobiDB-lite"/>
    </source>
</evidence>
<dbReference type="EMBL" id="SEKV01000062">
    <property type="protein sequence ID" value="TFY67145.1"/>
    <property type="molecule type" value="Genomic_DNA"/>
</dbReference>
<evidence type="ECO:0008006" key="4">
    <source>
        <dbReference type="Google" id="ProtNLM"/>
    </source>
</evidence>
<accession>A0A4Y9YXQ9</accession>
<reference evidence="2 3" key="1">
    <citation type="submission" date="2019-01" db="EMBL/GenBank/DDBJ databases">
        <title>Genome sequencing of the rare red list fungi Fomitopsis rosea.</title>
        <authorList>
            <person name="Buettner E."/>
            <person name="Kellner H."/>
        </authorList>
    </citation>
    <scope>NUCLEOTIDE SEQUENCE [LARGE SCALE GENOMIC DNA]</scope>
    <source>
        <strain evidence="2 3">DSM 105464</strain>
    </source>
</reference>
<comment type="caution">
    <text evidence="2">The sequence shown here is derived from an EMBL/GenBank/DDBJ whole genome shotgun (WGS) entry which is preliminary data.</text>
</comment>
<dbReference type="AlphaFoldDB" id="A0A4Y9YXQ9"/>
<protein>
    <recommendedName>
        <fullName evidence="4">DUF2235 domain-containing protein</fullName>
    </recommendedName>
</protein>
<organism evidence="2 3">
    <name type="scientific">Rhodofomes roseus</name>
    <dbReference type="NCBI Taxonomy" id="34475"/>
    <lineage>
        <taxon>Eukaryota</taxon>
        <taxon>Fungi</taxon>
        <taxon>Dikarya</taxon>
        <taxon>Basidiomycota</taxon>
        <taxon>Agaricomycotina</taxon>
        <taxon>Agaricomycetes</taxon>
        <taxon>Polyporales</taxon>
        <taxon>Rhodofomes</taxon>
    </lineage>
</organism>
<name>A0A4Y9YXQ9_9APHY</name>
<gene>
    <name evidence="2" type="ORF">EVJ58_g1816</name>
</gene>
<dbReference type="STRING" id="34475.A0A4Y9YXQ9"/>
<evidence type="ECO:0000313" key="2">
    <source>
        <dbReference type="EMBL" id="TFY67145.1"/>
    </source>
</evidence>
<dbReference type="Proteomes" id="UP000298390">
    <property type="component" value="Unassembled WGS sequence"/>
</dbReference>
<proteinExistence type="predicted"/>
<evidence type="ECO:0000313" key="3">
    <source>
        <dbReference type="Proteomes" id="UP000298390"/>
    </source>
</evidence>
<sequence>MAETYTIPQSLRPGHASEHASVRRDSAPTMSSGKRLIVCCDGTWQDGIVVNAKWKYTNVLIDSYKLSDMQVGGGYQQHDLSDLTLTWMAANIGDMLDLNLEYLMTLPQPVKPWGQLPPHDPLTGVYSLAKTIQRKLPTVTDDVTHETVHLSVLEQPHILPELAENIQKNPRLICALLPLEEELRHRWHVAAENASAQAHAGVSLSEFVMAAHHEGSGHRVVSEAKKWVDFAVDNSTAAVMKHLLR</sequence>
<feature type="compositionally biased region" description="Basic and acidic residues" evidence="1">
    <location>
        <begin position="15"/>
        <end position="26"/>
    </location>
</feature>